<dbReference type="CDD" id="cd12091">
    <property type="entry name" value="FANCM_ID"/>
    <property type="match status" value="1"/>
</dbReference>
<dbReference type="GO" id="GO:0045003">
    <property type="term" value="P:double-strand break repair via synthesis-dependent strand annealing"/>
    <property type="evidence" value="ECO:0007669"/>
    <property type="project" value="TreeGrafter"/>
</dbReference>
<dbReference type="EMBL" id="LUGG01000001">
    <property type="protein sequence ID" value="OBZ78904.1"/>
    <property type="molecule type" value="Genomic_DNA"/>
</dbReference>
<dbReference type="InterPro" id="IPR027417">
    <property type="entry name" value="P-loop_NTPase"/>
</dbReference>
<keyword evidence="1" id="KW-0547">Nucleotide-binding</keyword>
<dbReference type="PANTHER" id="PTHR14025:SF20">
    <property type="entry name" value="FANCONI ANEMIA GROUP M PROTEIN"/>
    <property type="match status" value="1"/>
</dbReference>
<comment type="subunit">
    <text evidence="5">Interacts with the MHF histone-fold complex to form the FANCM-MHF complex.</text>
</comment>
<dbReference type="Gene3D" id="3.40.50.300">
    <property type="entry name" value="P-loop containing nucleotide triphosphate hydrolases"/>
    <property type="match status" value="1"/>
</dbReference>
<dbReference type="SUPFAM" id="SSF52540">
    <property type="entry name" value="P-loop containing nucleoside triphosphate hydrolases"/>
    <property type="match status" value="1"/>
</dbReference>
<dbReference type="InterPro" id="IPR039686">
    <property type="entry name" value="FANCM/Mph1-like_ID"/>
</dbReference>
<dbReference type="STRING" id="5627.A0A1C7MV64"/>
<dbReference type="AlphaFoldDB" id="A0A1C7MV64"/>
<comment type="similarity">
    <text evidence="5">Belongs to the DEAD box helicase family. DEAH subfamily. FANCM sub-subfamily.</text>
</comment>
<evidence type="ECO:0000313" key="8">
    <source>
        <dbReference type="Proteomes" id="UP000092993"/>
    </source>
</evidence>
<evidence type="ECO:0000256" key="5">
    <source>
        <dbReference type="RuleBase" id="RU367027"/>
    </source>
</evidence>
<proteinExistence type="inferred from homology"/>
<evidence type="ECO:0000256" key="3">
    <source>
        <dbReference type="ARBA" id="ARBA00022806"/>
    </source>
</evidence>
<evidence type="ECO:0000256" key="4">
    <source>
        <dbReference type="ARBA" id="ARBA00022840"/>
    </source>
</evidence>
<dbReference type="Proteomes" id="UP000092993">
    <property type="component" value="Unassembled WGS sequence"/>
</dbReference>
<dbReference type="PROSITE" id="PS51194">
    <property type="entry name" value="HELICASE_CTER"/>
    <property type="match status" value="1"/>
</dbReference>
<comment type="catalytic activity">
    <reaction evidence="5">
        <text>ATP + H2O = ADP + phosphate + H(+)</text>
        <dbReference type="Rhea" id="RHEA:13065"/>
        <dbReference type="ChEBI" id="CHEBI:15377"/>
        <dbReference type="ChEBI" id="CHEBI:15378"/>
        <dbReference type="ChEBI" id="CHEBI:30616"/>
        <dbReference type="ChEBI" id="CHEBI:43474"/>
        <dbReference type="ChEBI" id="CHEBI:456216"/>
        <dbReference type="EC" id="3.6.4.12"/>
    </reaction>
</comment>
<comment type="subcellular location">
    <subcellularLocation>
        <location evidence="5">Nucleus</location>
    </subcellularLocation>
</comment>
<keyword evidence="8" id="KW-1185">Reference proteome</keyword>
<keyword evidence="3 7" id="KW-0347">Helicase</keyword>
<reference evidence="7 8" key="1">
    <citation type="submission" date="2016-03" db="EMBL/GenBank/DDBJ databases">
        <title>Whole genome sequencing of Grifola frondosa 9006-11.</title>
        <authorList>
            <person name="Min B."/>
            <person name="Park H."/>
            <person name="Kim J.-G."/>
            <person name="Cho H."/>
            <person name="Oh Y.-L."/>
            <person name="Kong W.-S."/>
            <person name="Choi I.-G."/>
        </authorList>
    </citation>
    <scope>NUCLEOTIDE SEQUENCE [LARGE SCALE GENOMIC DNA]</scope>
    <source>
        <strain evidence="7 8">9006-11</strain>
    </source>
</reference>
<dbReference type="InterPro" id="IPR001650">
    <property type="entry name" value="Helicase_C-like"/>
</dbReference>
<dbReference type="GO" id="GO:0036297">
    <property type="term" value="P:interstrand cross-link repair"/>
    <property type="evidence" value="ECO:0007669"/>
    <property type="project" value="TreeGrafter"/>
</dbReference>
<feature type="domain" description="Helicase C-terminal" evidence="6">
    <location>
        <begin position="106"/>
        <end position="267"/>
    </location>
</feature>
<comment type="function">
    <text evidence="5">ATP-dependent DNA helicase involved in DNA damage repair by homologous recombination and in genome maintenance. Capable of unwinding D-loops. Plays a role in limiting crossover recombinants during mitotic DNA double-strand break (DSB) repair. Component of a FANCM-MHF complex which promotes gene conversion at blocked replication forks, probably by reversal of the stalled fork.</text>
</comment>
<accession>A0A1C7MV64</accession>
<protein>
    <recommendedName>
        <fullName evidence="5">ATP-dependent DNA helicase</fullName>
        <ecNumber evidence="5">3.6.4.12</ecNumber>
    </recommendedName>
</protein>
<evidence type="ECO:0000313" key="7">
    <source>
        <dbReference type="EMBL" id="OBZ78904.1"/>
    </source>
</evidence>
<evidence type="ECO:0000259" key="6">
    <source>
        <dbReference type="PROSITE" id="PS51194"/>
    </source>
</evidence>
<organism evidence="7 8">
    <name type="scientific">Grifola frondosa</name>
    <name type="common">Maitake</name>
    <name type="synonym">Polyporus frondosus</name>
    <dbReference type="NCBI Taxonomy" id="5627"/>
    <lineage>
        <taxon>Eukaryota</taxon>
        <taxon>Fungi</taxon>
        <taxon>Dikarya</taxon>
        <taxon>Basidiomycota</taxon>
        <taxon>Agaricomycotina</taxon>
        <taxon>Agaricomycetes</taxon>
        <taxon>Polyporales</taxon>
        <taxon>Grifolaceae</taxon>
        <taxon>Grifola</taxon>
    </lineage>
</organism>
<dbReference type="PANTHER" id="PTHR14025">
    <property type="entry name" value="FANCONI ANEMIA GROUP M FANCM FAMILY MEMBER"/>
    <property type="match status" value="1"/>
</dbReference>
<evidence type="ECO:0000256" key="1">
    <source>
        <dbReference type="ARBA" id="ARBA00022741"/>
    </source>
</evidence>
<gene>
    <name evidence="7" type="primary">mph1</name>
    <name evidence="7" type="ORF">A0H81_00570</name>
</gene>
<dbReference type="SMART" id="SM00490">
    <property type="entry name" value="HELICc"/>
    <property type="match status" value="1"/>
</dbReference>
<dbReference type="GO" id="GO:0016887">
    <property type="term" value="F:ATP hydrolysis activity"/>
    <property type="evidence" value="ECO:0007669"/>
    <property type="project" value="RHEA"/>
</dbReference>
<name>A0A1C7MV64_GRIFR</name>
<dbReference type="EC" id="3.6.4.12" evidence="5"/>
<dbReference type="GO" id="GO:0043138">
    <property type="term" value="F:3'-5' DNA helicase activity"/>
    <property type="evidence" value="ECO:0007669"/>
    <property type="project" value="InterPro"/>
</dbReference>
<dbReference type="GO" id="GO:0000400">
    <property type="term" value="F:four-way junction DNA binding"/>
    <property type="evidence" value="ECO:0007669"/>
    <property type="project" value="TreeGrafter"/>
</dbReference>
<sequence>MNEGIIEIKDRLAKVMQPLLAQLRTVLPGANPVKLHPFRCQGTMSDIRKNGARAMGYLLESSPNMCYGYLKTIASGTTVGNKKLQKDPNFISLLKYMETQQANGFPLHPKMETLRTLLVNHFAQHMSDREDAEERKTQDILHERCPLIRATRFIGQGTDGQGKKGLLQKDQLQTIDRFKAGEFNVLVATSIGEEGLDIGEVDVAICYEAQKTPIRMLQRIGRTGRKRDGYVHSCSSKKGRKEIGNERRINKKTLGHSSCVPKILNYMETWSDFYLTISNRNASRW</sequence>
<keyword evidence="2" id="KW-0378">Hydrolase</keyword>
<dbReference type="GO" id="GO:0009378">
    <property type="term" value="F:four-way junction helicase activity"/>
    <property type="evidence" value="ECO:0007669"/>
    <property type="project" value="TreeGrafter"/>
</dbReference>
<keyword evidence="4" id="KW-0067">ATP-binding</keyword>
<comment type="caution">
    <text evidence="7">The sequence shown here is derived from an EMBL/GenBank/DDBJ whole genome shotgun (WGS) entry which is preliminary data.</text>
</comment>
<dbReference type="Pfam" id="PF00271">
    <property type="entry name" value="Helicase_C"/>
    <property type="match status" value="1"/>
</dbReference>
<dbReference type="GO" id="GO:0005524">
    <property type="term" value="F:ATP binding"/>
    <property type="evidence" value="ECO:0007669"/>
    <property type="project" value="UniProtKB-UniRule"/>
</dbReference>
<evidence type="ECO:0000256" key="2">
    <source>
        <dbReference type="ARBA" id="ARBA00022801"/>
    </source>
</evidence>
<dbReference type="OrthoDB" id="164902at2759"/>
<dbReference type="GO" id="GO:0005634">
    <property type="term" value="C:nucleus"/>
    <property type="evidence" value="ECO:0007669"/>
    <property type="project" value="UniProtKB-SubCell"/>
</dbReference>